<reference evidence="1" key="1">
    <citation type="submission" date="2022-08" db="EMBL/GenBank/DDBJ databases">
        <authorList>
            <person name="Giroux E."/>
            <person name="Giroux E."/>
        </authorList>
    </citation>
    <scope>NUCLEOTIDE SEQUENCE</scope>
    <source>
        <strain evidence="1">H1091258</strain>
    </source>
</reference>
<proteinExistence type="predicted"/>
<protein>
    <submittedName>
        <fullName evidence="1">Uncharacterized protein</fullName>
    </submittedName>
</protein>
<dbReference type="Proteomes" id="UP001152533">
    <property type="component" value="Unassembled WGS sequence"/>
</dbReference>
<organism evidence="1 2">
    <name type="scientific">Colletotrichum noveboracense</name>
    <dbReference type="NCBI Taxonomy" id="2664923"/>
    <lineage>
        <taxon>Eukaryota</taxon>
        <taxon>Fungi</taxon>
        <taxon>Dikarya</taxon>
        <taxon>Ascomycota</taxon>
        <taxon>Pezizomycotina</taxon>
        <taxon>Sordariomycetes</taxon>
        <taxon>Hypocreomycetidae</taxon>
        <taxon>Glomerellales</taxon>
        <taxon>Glomerellaceae</taxon>
        <taxon>Colletotrichum</taxon>
        <taxon>Colletotrichum gloeosporioides species complex</taxon>
    </lineage>
</organism>
<accession>A0A9W4RXZ5</accession>
<dbReference type="EMBL" id="CAMGZC010000686">
    <property type="protein sequence ID" value="CAI0649361.1"/>
    <property type="molecule type" value="Genomic_DNA"/>
</dbReference>
<keyword evidence="2" id="KW-1185">Reference proteome</keyword>
<evidence type="ECO:0000313" key="2">
    <source>
        <dbReference type="Proteomes" id="UP001152533"/>
    </source>
</evidence>
<sequence>MDTGEFIVKDGYDGFTVVAYLETLQEQQNWDRMDGIHNAWKLVSGGIGRLAPLLRLDEGERQTERHPTRPSTNQLVKSACDWLTGIGPRNPESLWPEDFDSILTLLKIIEEVNAVLSGLWVHEYENTERYFFLPWQYLPSSRRSRVDWFTHSHEQEDLFSKQRAVLCFEIYVQSLYIGRAPDESASELALCRDLDTALSTWEIEDGLYPVWLRFNNIAKFFYRRYDEYLWLCLREVIDVEKLEKKLSAKSKIVLRDQAQSLKDAIQTQDVVYHSAKLSWTRLSVKQMPKDLEAIPSQELGSFERQSQISLESALVCYRKSGDTNVPVYRFACNKGPEFSREFLFQRDERGLTMVAPLRTAREKEDWDSVDEISNAWRWTSGGIGPMARFLHMTDAEKCQVMSESFVRADAISRSGIERMQRTRLQDRSFLRSWMIKFYSGYRPFQRGF</sequence>
<dbReference type="AlphaFoldDB" id="A0A9W4RXZ5"/>
<comment type="caution">
    <text evidence="1">The sequence shown here is derived from an EMBL/GenBank/DDBJ whole genome shotgun (WGS) entry which is preliminary data.</text>
</comment>
<evidence type="ECO:0000313" key="1">
    <source>
        <dbReference type="EMBL" id="CAI0649361.1"/>
    </source>
</evidence>
<gene>
    <name evidence="1" type="ORF">CGXH109_LOCUS84982</name>
</gene>
<name>A0A9W4RXZ5_9PEZI</name>